<name>A0AAW1F7Q0_ZOAVI</name>
<evidence type="ECO:0000313" key="3">
    <source>
        <dbReference type="Proteomes" id="UP001488805"/>
    </source>
</evidence>
<feature type="region of interest" description="Disordered" evidence="1">
    <location>
        <begin position="46"/>
        <end position="79"/>
    </location>
</feature>
<dbReference type="EMBL" id="JBCEZU010000100">
    <property type="protein sequence ID" value="KAK9530603.1"/>
    <property type="molecule type" value="Genomic_DNA"/>
</dbReference>
<keyword evidence="3" id="KW-1185">Reference proteome</keyword>
<dbReference type="Proteomes" id="UP001488805">
    <property type="component" value="Unassembled WGS sequence"/>
</dbReference>
<gene>
    <name evidence="2" type="ORF">VZT92_012094</name>
</gene>
<reference evidence="2 3" key="1">
    <citation type="journal article" date="2024" name="Genome Biol. Evol.">
        <title>Chromosome-level genome assembly of the viviparous eelpout Zoarces viviparus.</title>
        <authorList>
            <person name="Fuhrmann N."/>
            <person name="Brasseur M.V."/>
            <person name="Bakowski C.E."/>
            <person name="Podsiadlowski L."/>
            <person name="Prost S."/>
            <person name="Krehenwinkel H."/>
            <person name="Mayer C."/>
        </authorList>
    </citation>
    <scope>NUCLEOTIDE SEQUENCE [LARGE SCALE GENOMIC DNA]</scope>
    <source>
        <strain evidence="2">NO-MEL_2022_Ind0_liver</strain>
    </source>
</reference>
<protein>
    <submittedName>
        <fullName evidence="2">Uncharacterized protein</fullName>
    </submittedName>
</protein>
<evidence type="ECO:0000256" key="1">
    <source>
        <dbReference type="SAM" id="MobiDB-lite"/>
    </source>
</evidence>
<evidence type="ECO:0000313" key="2">
    <source>
        <dbReference type="EMBL" id="KAK9530603.1"/>
    </source>
</evidence>
<organism evidence="2 3">
    <name type="scientific">Zoarces viviparus</name>
    <name type="common">Viviparous eelpout</name>
    <name type="synonym">Blennius viviparus</name>
    <dbReference type="NCBI Taxonomy" id="48416"/>
    <lineage>
        <taxon>Eukaryota</taxon>
        <taxon>Metazoa</taxon>
        <taxon>Chordata</taxon>
        <taxon>Craniata</taxon>
        <taxon>Vertebrata</taxon>
        <taxon>Euteleostomi</taxon>
        <taxon>Actinopterygii</taxon>
        <taxon>Neopterygii</taxon>
        <taxon>Teleostei</taxon>
        <taxon>Neoteleostei</taxon>
        <taxon>Acanthomorphata</taxon>
        <taxon>Eupercaria</taxon>
        <taxon>Perciformes</taxon>
        <taxon>Cottioidei</taxon>
        <taxon>Zoarcales</taxon>
        <taxon>Zoarcidae</taxon>
        <taxon>Zoarcinae</taxon>
        <taxon>Zoarces</taxon>
    </lineage>
</organism>
<accession>A0AAW1F7Q0</accession>
<proteinExistence type="predicted"/>
<dbReference type="AlphaFoldDB" id="A0AAW1F7Q0"/>
<comment type="caution">
    <text evidence="2">The sequence shown here is derived from an EMBL/GenBank/DDBJ whole genome shotgun (WGS) entry which is preliminary data.</text>
</comment>
<feature type="compositionally biased region" description="Low complexity" evidence="1">
    <location>
        <begin position="54"/>
        <end position="68"/>
    </location>
</feature>
<sequence length="79" mass="8561">MGHSSGACWDVSVRSCVHSEVFLAASRGHKQSPQLGESKLLYRSPQHRCAPGRPSISPQTPSQTIQTQMNKVEGLRSGT</sequence>